<evidence type="ECO:0000256" key="2">
    <source>
        <dbReference type="ARBA" id="ARBA00022630"/>
    </source>
</evidence>
<dbReference type="SUPFAM" id="SSF55103">
    <property type="entry name" value="FAD-linked oxidases, C-terminal domain"/>
    <property type="match status" value="1"/>
</dbReference>
<dbReference type="Gene3D" id="3.30.465.10">
    <property type="match status" value="1"/>
</dbReference>
<dbReference type="InterPro" id="IPR004113">
    <property type="entry name" value="FAD-bd_oxidored_4_C"/>
</dbReference>
<organism evidence="7 8">
    <name type="scientific">Isoptericola cucumis</name>
    <dbReference type="NCBI Taxonomy" id="1776856"/>
    <lineage>
        <taxon>Bacteria</taxon>
        <taxon>Bacillati</taxon>
        <taxon>Actinomycetota</taxon>
        <taxon>Actinomycetes</taxon>
        <taxon>Micrococcales</taxon>
        <taxon>Promicromonosporaceae</taxon>
        <taxon>Isoptericola</taxon>
    </lineage>
</organism>
<evidence type="ECO:0000256" key="1">
    <source>
        <dbReference type="ARBA" id="ARBA00001974"/>
    </source>
</evidence>
<evidence type="ECO:0000256" key="4">
    <source>
        <dbReference type="ARBA" id="ARBA00023002"/>
    </source>
</evidence>
<dbReference type="Gene3D" id="3.30.70.2190">
    <property type="match status" value="1"/>
</dbReference>
<comment type="cofactor">
    <cofactor evidence="1">
        <name>FAD</name>
        <dbReference type="ChEBI" id="CHEBI:57692"/>
    </cofactor>
</comment>
<dbReference type="SUPFAM" id="SSF56176">
    <property type="entry name" value="FAD-binding/transporter-associated domain-like"/>
    <property type="match status" value="1"/>
</dbReference>
<dbReference type="InterPro" id="IPR016166">
    <property type="entry name" value="FAD-bd_PCMH"/>
</dbReference>
<evidence type="ECO:0000259" key="6">
    <source>
        <dbReference type="PROSITE" id="PS51387"/>
    </source>
</evidence>
<dbReference type="Gene3D" id="3.30.43.10">
    <property type="entry name" value="Uridine Diphospho-n-acetylenolpyruvylglucosamine Reductase, domain 2"/>
    <property type="match status" value="1"/>
</dbReference>
<evidence type="ECO:0000313" key="8">
    <source>
        <dbReference type="Proteomes" id="UP000632535"/>
    </source>
</evidence>
<keyword evidence="3" id="KW-0274">FAD</keyword>
<reference evidence="8" key="1">
    <citation type="journal article" date="2019" name="Int. J. Syst. Evol. Microbiol.">
        <title>The Global Catalogue of Microorganisms (GCM) 10K type strain sequencing project: providing services to taxonomists for standard genome sequencing and annotation.</title>
        <authorList>
            <consortium name="The Broad Institute Genomics Platform"/>
            <consortium name="The Broad Institute Genome Sequencing Center for Infectious Disease"/>
            <person name="Wu L."/>
            <person name="Ma J."/>
        </authorList>
    </citation>
    <scope>NUCLEOTIDE SEQUENCE [LARGE SCALE GENOMIC DNA]</scope>
    <source>
        <strain evidence="8">CCM 8653</strain>
    </source>
</reference>
<accession>A0ABQ2B695</accession>
<dbReference type="Pfam" id="PF01565">
    <property type="entry name" value="FAD_binding_4"/>
    <property type="match status" value="1"/>
</dbReference>
<dbReference type="EMBL" id="BMDG01000004">
    <property type="protein sequence ID" value="GGI06660.1"/>
    <property type="molecule type" value="Genomic_DNA"/>
</dbReference>
<keyword evidence="2" id="KW-0285">Flavoprotein</keyword>
<dbReference type="InterPro" id="IPR016169">
    <property type="entry name" value="FAD-bd_PCMH_sub2"/>
</dbReference>
<dbReference type="InterPro" id="IPR016167">
    <property type="entry name" value="FAD-bd_PCMH_sub1"/>
</dbReference>
<dbReference type="InterPro" id="IPR036318">
    <property type="entry name" value="FAD-bd_PCMH-like_sf"/>
</dbReference>
<dbReference type="InterPro" id="IPR006094">
    <property type="entry name" value="Oxid_FAD_bind_N"/>
</dbReference>
<dbReference type="Pfam" id="PF02913">
    <property type="entry name" value="FAD-oxidase_C"/>
    <property type="match status" value="1"/>
</dbReference>
<dbReference type="InterPro" id="IPR016171">
    <property type="entry name" value="Vanillyl_alc_oxidase_C-sub2"/>
</dbReference>
<dbReference type="Proteomes" id="UP000632535">
    <property type="component" value="Unassembled WGS sequence"/>
</dbReference>
<proteinExistence type="predicted"/>
<name>A0ABQ2B695_9MICO</name>
<feature type="region of interest" description="Disordered" evidence="5">
    <location>
        <begin position="480"/>
        <end position="499"/>
    </location>
</feature>
<dbReference type="PANTHER" id="PTHR42934">
    <property type="entry name" value="GLYCOLATE OXIDASE SUBUNIT GLCD"/>
    <property type="match status" value="1"/>
</dbReference>
<dbReference type="Gene3D" id="1.10.45.10">
    <property type="entry name" value="Vanillyl-alcohol Oxidase, Chain A, domain 4"/>
    <property type="match status" value="1"/>
</dbReference>
<evidence type="ECO:0000256" key="3">
    <source>
        <dbReference type="ARBA" id="ARBA00022827"/>
    </source>
</evidence>
<protein>
    <submittedName>
        <fullName evidence="7">FAD-binding protein</fullName>
    </submittedName>
</protein>
<dbReference type="Gene3D" id="3.30.70.2740">
    <property type="match status" value="1"/>
</dbReference>
<gene>
    <name evidence="7" type="primary">glcD</name>
    <name evidence="7" type="ORF">GCM10007368_12270</name>
</gene>
<dbReference type="PANTHER" id="PTHR42934:SF1">
    <property type="entry name" value="GLYCOLATE OXIDASE SUBUNIT GLCD"/>
    <property type="match status" value="1"/>
</dbReference>
<dbReference type="InterPro" id="IPR051914">
    <property type="entry name" value="FAD-linked_OxidoTrans_Type4"/>
</dbReference>
<keyword evidence="4" id="KW-0560">Oxidoreductase</keyword>
<comment type="caution">
    <text evidence="7">The sequence shown here is derived from an EMBL/GenBank/DDBJ whole genome shotgun (WGS) entry which is preliminary data.</text>
</comment>
<evidence type="ECO:0000256" key="5">
    <source>
        <dbReference type="SAM" id="MobiDB-lite"/>
    </source>
</evidence>
<dbReference type="InterPro" id="IPR016164">
    <property type="entry name" value="FAD-linked_Oxase-like_C"/>
</dbReference>
<dbReference type="PROSITE" id="PS51387">
    <property type="entry name" value="FAD_PCMH"/>
    <property type="match status" value="1"/>
</dbReference>
<feature type="domain" description="FAD-binding PCMH-type" evidence="6">
    <location>
        <begin position="51"/>
        <end position="229"/>
    </location>
</feature>
<evidence type="ECO:0000313" key="7">
    <source>
        <dbReference type="EMBL" id="GGI06660.1"/>
    </source>
</evidence>
<sequence length="499" mass="52215">MAGHRTATLGREERTPLAAAREELLARLGTEQVIVDRQRLRTYECDGLAAYRVVPGLVVLAQDARDVETTVRVCAAHRVPFVARGSGTGLSGGALPHAEGVLVVMSQMRALREIDVENERAVVEPGVVNLQLTHATTPDGYYFAPDPSSQQVCSIGGNVAENSGGAHCLKYGFTTNHVTGVDLVTPGGDVVELGGKAPDAPGYDLLGAVVGSEGTLGVVTRVTVRLTRLPQDVRTVLAGFPDVDAAGAATSAIIGAGIIPAAIEMMDALAIEAAEEAVHCGYPDGAGAVLVIELDGPSADVEQELADVLRLCDESGAFETRLAADDLERALIWKGRKSAFAAVGRISPDYIVQDGVIPRTALSRVLRQIAELGEAGGCRVANVFHAGDGNLHPLVLFDGSVEGATERAEEVAGGILDLCISNGGSITGEHGVGADKARYMPRMFSDDDLDAMQAVRCAFDPDNISNPGKIFPTPRLCGERPGRHQGAHPLQEAGLGEVF</sequence>
<keyword evidence="8" id="KW-1185">Reference proteome</keyword>